<feature type="domain" description="GGDEF" evidence="5">
    <location>
        <begin position="289"/>
        <end position="422"/>
    </location>
</feature>
<evidence type="ECO:0000259" key="3">
    <source>
        <dbReference type="PROSITE" id="PS50113"/>
    </source>
</evidence>
<feature type="domain" description="EAL" evidence="4">
    <location>
        <begin position="431"/>
        <end position="690"/>
    </location>
</feature>
<dbReference type="PROSITE" id="PS50887">
    <property type="entry name" value="GGDEF"/>
    <property type="match status" value="1"/>
</dbReference>
<dbReference type="Proteomes" id="UP001252270">
    <property type="component" value="Unassembled WGS sequence"/>
</dbReference>
<dbReference type="InterPro" id="IPR000700">
    <property type="entry name" value="PAS-assoc_C"/>
</dbReference>
<dbReference type="SMART" id="SM00091">
    <property type="entry name" value="PAS"/>
    <property type="match status" value="1"/>
</dbReference>
<evidence type="ECO:0000259" key="2">
    <source>
        <dbReference type="PROSITE" id="PS50112"/>
    </source>
</evidence>
<evidence type="ECO:0000313" key="7">
    <source>
        <dbReference type="EMBL" id="MDR5893341.1"/>
    </source>
</evidence>
<dbReference type="SMART" id="SM00086">
    <property type="entry name" value="PAC"/>
    <property type="match status" value="1"/>
</dbReference>
<dbReference type="PROSITE" id="PS50883">
    <property type="entry name" value="EAL"/>
    <property type="match status" value="1"/>
</dbReference>
<feature type="domain" description="CBS" evidence="6">
    <location>
        <begin position="11"/>
        <end position="67"/>
    </location>
</feature>
<dbReference type="InterPro" id="IPR001610">
    <property type="entry name" value="PAC"/>
</dbReference>
<dbReference type="Pfam" id="PF13426">
    <property type="entry name" value="PAS_9"/>
    <property type="match status" value="1"/>
</dbReference>
<dbReference type="CDD" id="cd01949">
    <property type="entry name" value="GGDEF"/>
    <property type="match status" value="1"/>
</dbReference>
<evidence type="ECO:0000256" key="1">
    <source>
        <dbReference type="PROSITE-ProRule" id="PRU00703"/>
    </source>
</evidence>
<dbReference type="PANTHER" id="PTHR44757">
    <property type="entry name" value="DIGUANYLATE CYCLASE DGCP"/>
    <property type="match status" value="1"/>
</dbReference>
<dbReference type="Gene3D" id="3.30.70.270">
    <property type="match status" value="1"/>
</dbReference>
<dbReference type="Gene3D" id="3.10.580.10">
    <property type="entry name" value="CBS-domain"/>
    <property type="match status" value="1"/>
</dbReference>
<protein>
    <submittedName>
        <fullName evidence="7">EAL domain-containing protein</fullName>
    </submittedName>
</protein>
<proteinExistence type="predicted"/>
<dbReference type="InterPro" id="IPR052155">
    <property type="entry name" value="Biofilm_reg_signaling"/>
</dbReference>
<gene>
    <name evidence="7" type="ORF">QC820_10995</name>
</gene>
<dbReference type="InterPro" id="IPR046342">
    <property type="entry name" value="CBS_dom_sf"/>
</dbReference>
<dbReference type="SUPFAM" id="SSF55785">
    <property type="entry name" value="PYP-like sensor domain (PAS domain)"/>
    <property type="match status" value="1"/>
</dbReference>
<dbReference type="RefSeq" id="WP_309636962.1">
    <property type="nucleotide sequence ID" value="NZ_JARWAL010000009.1"/>
</dbReference>
<name>A0ABU1GMU0_9GAMM</name>
<dbReference type="Pfam" id="PF00563">
    <property type="entry name" value="EAL"/>
    <property type="match status" value="1"/>
</dbReference>
<dbReference type="Pfam" id="PF00990">
    <property type="entry name" value="GGDEF"/>
    <property type="match status" value="1"/>
</dbReference>
<sequence>MTQELPIERIMQNALLTCDLATPLSEVAARMAERRCSSIVVMERGVPVGIWTECDALAIDFSDLAAMRRPIAEVMRSPVSGVHRKTPVGEAPMSMEGGSRRHLLAGAERLYVEDLRRALEQRDQALALSRQNLQMAERVIDASQEGIIITNPNGVIEYVNPAFCQVTGYSEEEAVGRTPALLSSGRHDASFYRQMWRELDAHGYWRGEIWNRRKGGALYLERLTITAVTDDDGKVTHYAALFTDITLIRENEERVRRLAYYDPLTRLPNRRLLEDRLGLAIRHAHRQQQGLAVIFIDLDHFKQVNDTLGHAVGDELLVQVSVRLQERLREDDTLARLGGDEFLALLPELGGLEDVRMVARRLIDAIAQPFEVLGNTFRMGCSLGISLYPEDGTTADALVRNADTAMDRAKHEGRNTYRLFRTEMNAHDGRQLALESALRDTVESGEGLAVHYQPLVNRDSGEVEGAEALLRWHHPEFGDVSPGVFIPMAERSGLIIPLGRRVMEKVAEQLGEWRLAGLSPPRVAVNLSAGQFWQGGLVEQVRELFQQHDLPPGQIGFELTESVLLDRQQEAVGLLTDLRELGCRIAIDDFGTGYSSLSYLQDLPLTTLKVDRSFIQRLTGDEGERRGSAAIVAAVTGLAQELGLRVVAEGVETEEQLQALARYPVTLIQGYLTGRPVDAATFESRYLGCRVGA</sequence>
<dbReference type="InterPro" id="IPR035919">
    <property type="entry name" value="EAL_sf"/>
</dbReference>
<evidence type="ECO:0000259" key="4">
    <source>
        <dbReference type="PROSITE" id="PS50883"/>
    </source>
</evidence>
<dbReference type="PROSITE" id="PS50113">
    <property type="entry name" value="PAC"/>
    <property type="match status" value="1"/>
</dbReference>
<evidence type="ECO:0000259" key="6">
    <source>
        <dbReference type="PROSITE" id="PS51371"/>
    </source>
</evidence>
<dbReference type="NCBIfam" id="TIGR00254">
    <property type="entry name" value="GGDEF"/>
    <property type="match status" value="1"/>
</dbReference>
<dbReference type="InterPro" id="IPR001633">
    <property type="entry name" value="EAL_dom"/>
</dbReference>
<dbReference type="InterPro" id="IPR000644">
    <property type="entry name" value="CBS_dom"/>
</dbReference>
<keyword evidence="1" id="KW-0129">CBS domain</keyword>
<dbReference type="InterPro" id="IPR000160">
    <property type="entry name" value="GGDEF_dom"/>
</dbReference>
<dbReference type="InterPro" id="IPR029787">
    <property type="entry name" value="Nucleotide_cyclase"/>
</dbReference>
<dbReference type="InterPro" id="IPR035965">
    <property type="entry name" value="PAS-like_dom_sf"/>
</dbReference>
<dbReference type="SMART" id="SM00052">
    <property type="entry name" value="EAL"/>
    <property type="match status" value="1"/>
</dbReference>
<dbReference type="SUPFAM" id="SSF141868">
    <property type="entry name" value="EAL domain-like"/>
    <property type="match status" value="1"/>
</dbReference>
<dbReference type="SMART" id="SM00267">
    <property type="entry name" value="GGDEF"/>
    <property type="match status" value="1"/>
</dbReference>
<comment type="caution">
    <text evidence="7">The sequence shown here is derived from an EMBL/GenBank/DDBJ whole genome shotgun (WGS) entry which is preliminary data.</text>
</comment>
<dbReference type="SUPFAM" id="SSF54631">
    <property type="entry name" value="CBS-domain pair"/>
    <property type="match status" value="1"/>
</dbReference>
<dbReference type="CDD" id="cd01948">
    <property type="entry name" value="EAL"/>
    <property type="match status" value="1"/>
</dbReference>
<dbReference type="InterPro" id="IPR043128">
    <property type="entry name" value="Rev_trsase/Diguanyl_cyclase"/>
</dbReference>
<dbReference type="CDD" id="cd00130">
    <property type="entry name" value="PAS"/>
    <property type="match status" value="1"/>
</dbReference>
<feature type="domain" description="PAS" evidence="2">
    <location>
        <begin position="132"/>
        <end position="178"/>
    </location>
</feature>
<dbReference type="PROSITE" id="PS50112">
    <property type="entry name" value="PAS"/>
    <property type="match status" value="1"/>
</dbReference>
<feature type="domain" description="PAC" evidence="3">
    <location>
        <begin position="205"/>
        <end position="257"/>
    </location>
</feature>
<keyword evidence="8" id="KW-1185">Reference proteome</keyword>
<organism evidence="7 8">
    <name type="scientific">Halomonas mongoliensis</name>
    <dbReference type="NCBI Taxonomy" id="321265"/>
    <lineage>
        <taxon>Bacteria</taxon>
        <taxon>Pseudomonadati</taxon>
        <taxon>Pseudomonadota</taxon>
        <taxon>Gammaproteobacteria</taxon>
        <taxon>Oceanospirillales</taxon>
        <taxon>Halomonadaceae</taxon>
        <taxon>Halomonas</taxon>
    </lineage>
</organism>
<dbReference type="PROSITE" id="PS51371">
    <property type="entry name" value="CBS"/>
    <property type="match status" value="1"/>
</dbReference>
<dbReference type="InterPro" id="IPR000014">
    <property type="entry name" value="PAS"/>
</dbReference>
<accession>A0ABU1GMU0</accession>
<dbReference type="PANTHER" id="PTHR44757:SF2">
    <property type="entry name" value="BIOFILM ARCHITECTURE MAINTENANCE PROTEIN MBAA"/>
    <property type="match status" value="1"/>
</dbReference>
<dbReference type="Gene3D" id="3.30.450.20">
    <property type="entry name" value="PAS domain"/>
    <property type="match status" value="1"/>
</dbReference>
<dbReference type="EMBL" id="JARWAL010000009">
    <property type="protein sequence ID" value="MDR5893341.1"/>
    <property type="molecule type" value="Genomic_DNA"/>
</dbReference>
<dbReference type="Pfam" id="PF00571">
    <property type="entry name" value="CBS"/>
    <property type="match status" value="1"/>
</dbReference>
<dbReference type="Gene3D" id="3.20.20.450">
    <property type="entry name" value="EAL domain"/>
    <property type="match status" value="1"/>
</dbReference>
<reference evidence="7 8" key="1">
    <citation type="submission" date="2023-04" db="EMBL/GenBank/DDBJ databases">
        <title>A long-awaited taxogenomic arrangement of the family Halomonadaceae.</title>
        <authorList>
            <person name="De La Haba R."/>
            <person name="Chuvochina M."/>
            <person name="Wittouck S."/>
            <person name="Arahal D.R."/>
            <person name="Sanchez-Porro C."/>
            <person name="Hugenholtz P."/>
            <person name="Ventosa A."/>
        </authorList>
    </citation>
    <scope>NUCLEOTIDE SEQUENCE [LARGE SCALE GENOMIC DNA]</scope>
    <source>
        <strain evidence="7 8">DSM 17332</strain>
    </source>
</reference>
<dbReference type="NCBIfam" id="TIGR00229">
    <property type="entry name" value="sensory_box"/>
    <property type="match status" value="1"/>
</dbReference>
<dbReference type="SUPFAM" id="SSF55073">
    <property type="entry name" value="Nucleotide cyclase"/>
    <property type="match status" value="1"/>
</dbReference>
<evidence type="ECO:0000313" key="8">
    <source>
        <dbReference type="Proteomes" id="UP001252270"/>
    </source>
</evidence>
<evidence type="ECO:0000259" key="5">
    <source>
        <dbReference type="PROSITE" id="PS50887"/>
    </source>
</evidence>